<dbReference type="InterPro" id="IPR036390">
    <property type="entry name" value="WH_DNA-bd_sf"/>
</dbReference>
<proteinExistence type="predicted"/>
<dbReference type="InterPro" id="IPR036388">
    <property type="entry name" value="WH-like_DNA-bd_sf"/>
</dbReference>
<gene>
    <name evidence="2" type="ORF">SAMN04488244_103304</name>
</gene>
<evidence type="ECO:0000313" key="3">
    <source>
        <dbReference type="Proteomes" id="UP000236721"/>
    </source>
</evidence>
<dbReference type="Gene3D" id="1.10.10.10">
    <property type="entry name" value="Winged helix-like DNA-binding domain superfamily/Winged helix DNA-binding domain"/>
    <property type="match status" value="1"/>
</dbReference>
<dbReference type="SUPFAM" id="SSF46785">
    <property type="entry name" value="Winged helix' DNA-binding domain"/>
    <property type="match status" value="1"/>
</dbReference>
<dbReference type="Proteomes" id="UP000236721">
    <property type="component" value="Unassembled WGS sequence"/>
</dbReference>
<name>A0A1H5USA3_9VIBR</name>
<dbReference type="RefSeq" id="WP_103879258.1">
    <property type="nucleotide sequence ID" value="NZ_FNVG01000003.1"/>
</dbReference>
<dbReference type="Pfam" id="PF09012">
    <property type="entry name" value="FeoC"/>
    <property type="match status" value="1"/>
</dbReference>
<organism evidence="2 3">
    <name type="scientific">Vibrio hangzhouensis</name>
    <dbReference type="NCBI Taxonomy" id="462991"/>
    <lineage>
        <taxon>Bacteria</taxon>
        <taxon>Pseudomonadati</taxon>
        <taxon>Pseudomonadota</taxon>
        <taxon>Gammaproteobacteria</taxon>
        <taxon>Vibrionales</taxon>
        <taxon>Vibrionaceae</taxon>
        <taxon>Vibrio</taxon>
    </lineage>
</organism>
<accession>A0A1H5USA3</accession>
<reference evidence="3" key="1">
    <citation type="submission" date="2016-10" db="EMBL/GenBank/DDBJ databases">
        <authorList>
            <person name="Varghese N."/>
            <person name="Submissions S."/>
        </authorList>
    </citation>
    <scope>NUCLEOTIDE SEQUENCE [LARGE SCALE GENOMIC DNA]</scope>
    <source>
        <strain evidence="3">CGMCC 1.7062</strain>
    </source>
</reference>
<dbReference type="EMBL" id="FNVG01000003">
    <property type="protein sequence ID" value="SEF77850.1"/>
    <property type="molecule type" value="Genomic_DNA"/>
</dbReference>
<evidence type="ECO:0000259" key="1">
    <source>
        <dbReference type="Pfam" id="PF09012"/>
    </source>
</evidence>
<dbReference type="InterPro" id="IPR015102">
    <property type="entry name" value="Tscrpt_reg_HTH_FeoC"/>
</dbReference>
<protein>
    <submittedName>
        <fullName evidence="2">Putative ferrous iron transport protein C</fullName>
    </submittedName>
</protein>
<evidence type="ECO:0000313" key="2">
    <source>
        <dbReference type="EMBL" id="SEF77850.1"/>
    </source>
</evidence>
<dbReference type="AlphaFoldDB" id="A0A1H5USA3"/>
<feature type="domain" description="Transcriptional regulator HTH-type FeoC" evidence="1">
    <location>
        <begin position="2"/>
        <end position="53"/>
    </location>
</feature>
<keyword evidence="3" id="KW-1185">Reference proteome</keyword>
<sequence length="76" mass="8672">MILSELKHYIEHNPGASRHDLAKKFALSEDGVDAMLAVWIRKGTISRMLDTNQSQQVTRVRYSLNRTDALSVTVRM</sequence>
<dbReference type="OrthoDB" id="467062at2"/>